<sequence length="125" mass="14133">MAVICCSADDTMEECKERYKDHTIPNWPDLIDRKKRPFGWIHCSDIPGMLKKSWPSAASAQTESCKDCDCKESKIVYRCDKKMSKCTAQLLKDKKIAVDPCKTTFVRDCKTGNGSQLPNNSPPIE</sequence>
<gene>
    <name evidence="1" type="ORF">Q31a_13940</name>
</gene>
<evidence type="ECO:0000313" key="2">
    <source>
        <dbReference type="Proteomes" id="UP000318017"/>
    </source>
</evidence>
<accession>A0A518G3I1</accession>
<evidence type="ECO:0000313" key="1">
    <source>
        <dbReference type="EMBL" id="QDV23099.1"/>
    </source>
</evidence>
<dbReference type="AlphaFoldDB" id="A0A518G3I1"/>
<proteinExistence type="predicted"/>
<keyword evidence="2" id="KW-1185">Reference proteome</keyword>
<name>A0A518G3I1_9BACT</name>
<dbReference type="EMBL" id="CP036298">
    <property type="protein sequence ID" value="QDV23099.1"/>
    <property type="molecule type" value="Genomic_DNA"/>
</dbReference>
<dbReference type="Proteomes" id="UP000318017">
    <property type="component" value="Chromosome"/>
</dbReference>
<reference evidence="1 2" key="1">
    <citation type="submission" date="2019-02" db="EMBL/GenBank/DDBJ databases">
        <title>Deep-cultivation of Planctomycetes and their phenomic and genomic characterization uncovers novel biology.</title>
        <authorList>
            <person name="Wiegand S."/>
            <person name="Jogler M."/>
            <person name="Boedeker C."/>
            <person name="Pinto D."/>
            <person name="Vollmers J."/>
            <person name="Rivas-Marin E."/>
            <person name="Kohn T."/>
            <person name="Peeters S.H."/>
            <person name="Heuer A."/>
            <person name="Rast P."/>
            <person name="Oberbeckmann S."/>
            <person name="Bunk B."/>
            <person name="Jeske O."/>
            <person name="Meyerdierks A."/>
            <person name="Storesund J.E."/>
            <person name="Kallscheuer N."/>
            <person name="Luecker S."/>
            <person name="Lage O.M."/>
            <person name="Pohl T."/>
            <person name="Merkel B.J."/>
            <person name="Hornburger P."/>
            <person name="Mueller R.-W."/>
            <person name="Bruemmer F."/>
            <person name="Labrenz M."/>
            <person name="Spormann A.M."/>
            <person name="Op den Camp H."/>
            <person name="Overmann J."/>
            <person name="Amann R."/>
            <person name="Jetten M.S.M."/>
            <person name="Mascher T."/>
            <person name="Medema M.H."/>
            <person name="Devos D.P."/>
            <person name="Kaster A.-K."/>
            <person name="Ovreas L."/>
            <person name="Rohde M."/>
            <person name="Galperin M.Y."/>
            <person name="Jogler C."/>
        </authorList>
    </citation>
    <scope>NUCLEOTIDE SEQUENCE [LARGE SCALE GENOMIC DNA]</scope>
    <source>
        <strain evidence="1 2">Q31a</strain>
    </source>
</reference>
<protein>
    <submittedName>
        <fullName evidence="1">Uncharacterized protein</fullName>
    </submittedName>
</protein>
<organism evidence="1 2">
    <name type="scientific">Aureliella helgolandensis</name>
    <dbReference type="NCBI Taxonomy" id="2527968"/>
    <lineage>
        <taxon>Bacteria</taxon>
        <taxon>Pseudomonadati</taxon>
        <taxon>Planctomycetota</taxon>
        <taxon>Planctomycetia</taxon>
        <taxon>Pirellulales</taxon>
        <taxon>Pirellulaceae</taxon>
        <taxon>Aureliella</taxon>
    </lineage>
</organism>
<dbReference type="KEGG" id="ahel:Q31a_13940"/>